<dbReference type="PANTHER" id="PTHR43283:SF3">
    <property type="entry name" value="BETA-LACTAMASE FAMILY PROTEIN (AFU_ORTHOLOGUE AFUA_5G07500)"/>
    <property type="match status" value="1"/>
</dbReference>
<comment type="caution">
    <text evidence="2">The sequence shown here is derived from an EMBL/GenBank/DDBJ whole genome shotgun (WGS) entry which is preliminary data.</text>
</comment>
<gene>
    <name evidence="2" type="ORF">D9619_011753</name>
</gene>
<dbReference type="SUPFAM" id="SSF56601">
    <property type="entry name" value="beta-lactamase/transpeptidase-like"/>
    <property type="match status" value="1"/>
</dbReference>
<accession>A0A8H5B077</accession>
<dbReference type="PANTHER" id="PTHR43283">
    <property type="entry name" value="BETA-LACTAMASE-RELATED"/>
    <property type="match status" value="1"/>
</dbReference>
<dbReference type="InterPro" id="IPR012338">
    <property type="entry name" value="Beta-lactam/transpept-like"/>
</dbReference>
<dbReference type="OrthoDB" id="428260at2759"/>
<evidence type="ECO:0000313" key="3">
    <source>
        <dbReference type="Proteomes" id="UP000567179"/>
    </source>
</evidence>
<dbReference type="InterPro" id="IPR001466">
    <property type="entry name" value="Beta-lactam-related"/>
</dbReference>
<name>A0A8H5B077_9AGAR</name>
<dbReference type="Gene3D" id="3.40.710.10">
    <property type="entry name" value="DD-peptidase/beta-lactamase superfamily"/>
    <property type="match status" value="1"/>
</dbReference>
<evidence type="ECO:0000259" key="1">
    <source>
        <dbReference type="Pfam" id="PF00144"/>
    </source>
</evidence>
<feature type="domain" description="Beta-lactamase-related" evidence="1">
    <location>
        <begin position="12"/>
        <end position="378"/>
    </location>
</feature>
<protein>
    <recommendedName>
        <fullName evidence="1">Beta-lactamase-related domain-containing protein</fullName>
    </recommendedName>
</protein>
<dbReference type="Pfam" id="PF00144">
    <property type="entry name" value="Beta-lactamase"/>
    <property type="match status" value="1"/>
</dbReference>
<dbReference type="EMBL" id="JAACJJ010000044">
    <property type="protein sequence ID" value="KAF5314315.1"/>
    <property type="molecule type" value="Genomic_DNA"/>
</dbReference>
<dbReference type="InterPro" id="IPR050789">
    <property type="entry name" value="Diverse_Enzym_Activities"/>
</dbReference>
<keyword evidence="3" id="KW-1185">Reference proteome</keyword>
<evidence type="ECO:0000313" key="2">
    <source>
        <dbReference type="EMBL" id="KAF5314315.1"/>
    </source>
</evidence>
<dbReference type="Proteomes" id="UP000567179">
    <property type="component" value="Unassembled WGS sequence"/>
</dbReference>
<sequence length="411" mass="44434">MVSLSSKGKAQLDAFISTLAKEGKIPAYVAGATTADGEIYFNAGGKKVVGDETSGDVGLDSVFWVCSMTKMLTHISALQLIEQGKLNPEIPVVDILPQIGQPVIVSDDVSDPPKAVGPAKTVLRVKHLLNFTSGLYNVQKDTGGTVVPDPIGLDYDVEDPHTAFFDKLKGNLPGVPLKFEPGTDFVYGYSSDVLGFVVEKITGQTLDAYMQGHIFQPIGVKASFYLTGELKEKILPIAYRHASDRRLEPWTNQPDTKILQRDPAKVTCIGGWGIYTSLRDYLSILRHLLQILDGKASKPIISLETARSLFVPTLSQKGADSLAAWMDETGSLKNMSWSNAIAVTTADWEGKRKAGTGHWGGWLGTGFWIDPATGIAGVNGVQLLCVTAGPGDEDIIKVFDTFERLIYSSLE</sequence>
<organism evidence="2 3">
    <name type="scientific">Psilocybe cf. subviscida</name>
    <dbReference type="NCBI Taxonomy" id="2480587"/>
    <lineage>
        <taxon>Eukaryota</taxon>
        <taxon>Fungi</taxon>
        <taxon>Dikarya</taxon>
        <taxon>Basidiomycota</taxon>
        <taxon>Agaricomycotina</taxon>
        <taxon>Agaricomycetes</taxon>
        <taxon>Agaricomycetidae</taxon>
        <taxon>Agaricales</taxon>
        <taxon>Agaricineae</taxon>
        <taxon>Strophariaceae</taxon>
        <taxon>Psilocybe</taxon>
    </lineage>
</organism>
<proteinExistence type="predicted"/>
<dbReference type="AlphaFoldDB" id="A0A8H5B077"/>
<reference evidence="2 3" key="1">
    <citation type="journal article" date="2020" name="ISME J.">
        <title>Uncovering the hidden diversity of litter-decomposition mechanisms in mushroom-forming fungi.</title>
        <authorList>
            <person name="Floudas D."/>
            <person name="Bentzer J."/>
            <person name="Ahren D."/>
            <person name="Johansson T."/>
            <person name="Persson P."/>
            <person name="Tunlid A."/>
        </authorList>
    </citation>
    <scope>NUCLEOTIDE SEQUENCE [LARGE SCALE GENOMIC DNA]</scope>
    <source>
        <strain evidence="2 3">CBS 101986</strain>
    </source>
</reference>